<feature type="compositionally biased region" description="Polar residues" evidence="1">
    <location>
        <begin position="641"/>
        <end position="659"/>
    </location>
</feature>
<feature type="transmembrane region" description="Helical" evidence="2">
    <location>
        <begin position="203"/>
        <end position="223"/>
    </location>
</feature>
<dbReference type="RefSeq" id="WP_262599701.1">
    <property type="nucleotide sequence ID" value="NZ_CP103300.1"/>
</dbReference>
<dbReference type="Proteomes" id="UP001163255">
    <property type="component" value="Chromosome"/>
</dbReference>
<feature type="compositionally biased region" description="Polar residues" evidence="1">
    <location>
        <begin position="765"/>
        <end position="782"/>
    </location>
</feature>
<evidence type="ECO:0000256" key="1">
    <source>
        <dbReference type="SAM" id="MobiDB-lite"/>
    </source>
</evidence>
<evidence type="ECO:0000313" key="4">
    <source>
        <dbReference type="Proteomes" id="UP001163255"/>
    </source>
</evidence>
<feature type="region of interest" description="Disordered" evidence="1">
    <location>
        <begin position="510"/>
        <end position="711"/>
    </location>
</feature>
<keyword evidence="2" id="KW-0812">Transmembrane</keyword>
<feature type="compositionally biased region" description="Low complexity" evidence="1">
    <location>
        <begin position="680"/>
        <end position="691"/>
    </location>
</feature>
<evidence type="ECO:0000313" key="3">
    <source>
        <dbReference type="EMBL" id="UYM17201.1"/>
    </source>
</evidence>
<feature type="compositionally biased region" description="Polar residues" evidence="1">
    <location>
        <begin position="514"/>
        <end position="561"/>
    </location>
</feature>
<gene>
    <name evidence="3" type="ORF">NX720_04560</name>
</gene>
<name>A0ABY6GYR5_9GAMM</name>
<keyword evidence="2" id="KW-0472">Membrane</keyword>
<feature type="compositionally biased region" description="Polar residues" evidence="1">
    <location>
        <begin position="569"/>
        <end position="602"/>
    </location>
</feature>
<reference evidence="3" key="1">
    <citation type="submission" date="2022-10" db="EMBL/GenBank/DDBJ databases">
        <title>Completed Genome Sequence of two octocoral isolated bacterium, Endozoicomonas euniceicola EF212T and Endozoicomonas gorgoniicola PS125T.</title>
        <authorList>
            <person name="Chiou Y.-J."/>
            <person name="Chen Y.-H."/>
        </authorList>
    </citation>
    <scope>NUCLEOTIDE SEQUENCE</scope>
    <source>
        <strain evidence="3">EF212</strain>
    </source>
</reference>
<keyword evidence="2" id="KW-1133">Transmembrane helix</keyword>
<evidence type="ECO:0000256" key="2">
    <source>
        <dbReference type="SAM" id="Phobius"/>
    </source>
</evidence>
<sequence length="834" mass="89806">MPTFTPAYNATSATTDSSSAELKLYKLCSGNLEGIERLTNEAMKKAAVKALERASANDPQPIDRCVIITPVRGNYINEAVDSFNNNNKKWEDSVGTAFLLVAAGMKSEIIKAGEDCSSKKAVIAGKQDGQASALPSDWLDLFQAKDGIQLKAGQKLIGVPLNSSNGSFAEGYFVGLQQKVVPNHQCSNGSYGAHYKSTFNKKVLIYFSGAGILVTGVTTLPAITQSYTEQFRGEQYCDRGSIVKTISGLAHDFYSEMLTGELNLKSMAVPENGYMVNITGNEFFQIIQPVIKIRLDRQSETGDSTLFSNRTLIGFSNNQVYSCYKGEVETPMDINIAYQDASPQPEFVQALEFKNNQILGDTPEALSLALPEHVTAEITSNEFITTKSQALKGISIAGPSQTSENWQNPLTVNITGNTLKGYQVALSLTGYQKLVLESNQLLADRVVIERRNDLTLPVTLAGDNRNQFKPGDYHPCYQLEDTNIIGGFVFSDGKTTCPKGFVAPTVRPPEFITPSFTTPVSQRSHQNNDTSTIALGSTPAMTTKTQSSLPDTTTRGIQDSPSKGDAAKTSYTEPKPTISTPIQPSGSQILPGSSKSRDSSFITPSPTTRRSSSTSAKGSHLSHHSDSSHSVGTSVGMFLSPTEQSPQPLKTARTTTMPVFSSHPLRNPPRHNSDSFIPGTTSKSHLSLKSTRGSIHKSFSDTPDSSYSPSVVKQVSSTKGFSPQSTPASKPSGFSQSLVTKTLSISSVSASTGYSQLSDNSYSQLSDNSYSQLSDNKGNENSEGTEDWQMGVGIAAGVIILLLGTIMGVMGARYKLKRSAIPRSWEALPLNDVQ</sequence>
<feature type="region of interest" description="Disordered" evidence="1">
    <location>
        <begin position="765"/>
        <end position="785"/>
    </location>
</feature>
<dbReference type="EMBL" id="CP103300">
    <property type="protein sequence ID" value="UYM17201.1"/>
    <property type="molecule type" value="Genomic_DNA"/>
</dbReference>
<protein>
    <submittedName>
        <fullName evidence="3">Uncharacterized protein</fullName>
    </submittedName>
</protein>
<accession>A0ABY6GYR5</accession>
<feature type="transmembrane region" description="Helical" evidence="2">
    <location>
        <begin position="788"/>
        <end position="809"/>
    </location>
</feature>
<proteinExistence type="predicted"/>
<feature type="compositionally biased region" description="Low complexity" evidence="1">
    <location>
        <begin position="603"/>
        <end position="615"/>
    </location>
</feature>
<feature type="compositionally biased region" description="Polar residues" evidence="1">
    <location>
        <begin position="700"/>
        <end position="711"/>
    </location>
</feature>
<keyword evidence="4" id="KW-1185">Reference proteome</keyword>
<organism evidence="3 4">
    <name type="scientific">Endozoicomonas euniceicola</name>
    <dbReference type="NCBI Taxonomy" id="1234143"/>
    <lineage>
        <taxon>Bacteria</taxon>
        <taxon>Pseudomonadati</taxon>
        <taxon>Pseudomonadota</taxon>
        <taxon>Gammaproteobacteria</taxon>
        <taxon>Oceanospirillales</taxon>
        <taxon>Endozoicomonadaceae</taxon>
        <taxon>Endozoicomonas</taxon>
    </lineage>
</organism>